<dbReference type="InterPro" id="IPR001584">
    <property type="entry name" value="Integrase_cat-core"/>
</dbReference>
<organism evidence="2 3">
    <name type="scientific">Teladorsagia circumcincta</name>
    <name type="common">Brown stomach worm</name>
    <name type="synonym">Ostertagia circumcincta</name>
    <dbReference type="NCBI Taxonomy" id="45464"/>
    <lineage>
        <taxon>Eukaryota</taxon>
        <taxon>Metazoa</taxon>
        <taxon>Ecdysozoa</taxon>
        <taxon>Nematoda</taxon>
        <taxon>Chromadorea</taxon>
        <taxon>Rhabditida</taxon>
        <taxon>Rhabditina</taxon>
        <taxon>Rhabditomorpha</taxon>
        <taxon>Strongyloidea</taxon>
        <taxon>Trichostrongylidae</taxon>
        <taxon>Teladorsagia</taxon>
    </lineage>
</organism>
<dbReference type="InterPro" id="IPR050951">
    <property type="entry name" value="Retrovirus_Pol_polyprotein"/>
</dbReference>
<dbReference type="EMBL" id="KZ345294">
    <property type="protein sequence ID" value="PIO74365.1"/>
    <property type="molecule type" value="Genomic_DNA"/>
</dbReference>
<feature type="domain" description="Integrase catalytic" evidence="1">
    <location>
        <begin position="22"/>
        <end position="145"/>
    </location>
</feature>
<gene>
    <name evidence="2" type="ORF">TELCIR_03635</name>
</gene>
<proteinExistence type="predicted"/>
<dbReference type="OrthoDB" id="5818961at2759"/>
<dbReference type="PANTHER" id="PTHR37984:SF5">
    <property type="entry name" value="PROTEIN NYNRIN-LIKE"/>
    <property type="match status" value="1"/>
</dbReference>
<dbReference type="Proteomes" id="UP000230423">
    <property type="component" value="Unassembled WGS sequence"/>
</dbReference>
<protein>
    <recommendedName>
        <fullName evidence="1">Integrase catalytic domain-containing protein</fullName>
    </recommendedName>
</protein>
<dbReference type="AlphaFoldDB" id="A0A2G9UVV1"/>
<keyword evidence="3" id="KW-1185">Reference proteome</keyword>
<sequence length="145" mass="16720">MARSCETCAIFGNDVTRTLLHPWEVPAKVWQRLHMDFAETTDGLKWLIVVDAKPKWPEVVQMKSTTAAQTLEKLKDIFITHGLPEQIVVDNGPQFIAKELKEYCIRRNIEVISIPLYHHNSNGEAERFVQTFKRGYEKGRKVGKL</sequence>
<dbReference type="GO" id="GO:0003676">
    <property type="term" value="F:nucleic acid binding"/>
    <property type="evidence" value="ECO:0007669"/>
    <property type="project" value="InterPro"/>
</dbReference>
<dbReference type="Gene3D" id="3.30.420.10">
    <property type="entry name" value="Ribonuclease H-like superfamily/Ribonuclease H"/>
    <property type="match status" value="1"/>
</dbReference>
<dbReference type="InterPro" id="IPR012337">
    <property type="entry name" value="RNaseH-like_sf"/>
</dbReference>
<dbReference type="InterPro" id="IPR036397">
    <property type="entry name" value="RNaseH_sf"/>
</dbReference>
<evidence type="ECO:0000259" key="1">
    <source>
        <dbReference type="PROSITE" id="PS50994"/>
    </source>
</evidence>
<reference evidence="2 3" key="1">
    <citation type="submission" date="2015-09" db="EMBL/GenBank/DDBJ databases">
        <title>Draft genome of the parasitic nematode Teladorsagia circumcincta isolate WARC Sus (inbred).</title>
        <authorList>
            <person name="Mitreva M."/>
        </authorList>
    </citation>
    <scope>NUCLEOTIDE SEQUENCE [LARGE SCALE GENOMIC DNA]</scope>
    <source>
        <strain evidence="2 3">S</strain>
    </source>
</reference>
<dbReference type="Pfam" id="PF00665">
    <property type="entry name" value="rve"/>
    <property type="match status" value="1"/>
</dbReference>
<name>A0A2G9UVV1_TELCI</name>
<dbReference type="PROSITE" id="PS50994">
    <property type="entry name" value="INTEGRASE"/>
    <property type="match status" value="1"/>
</dbReference>
<accession>A0A2G9UVV1</accession>
<dbReference type="SUPFAM" id="SSF53098">
    <property type="entry name" value="Ribonuclease H-like"/>
    <property type="match status" value="1"/>
</dbReference>
<evidence type="ECO:0000313" key="3">
    <source>
        <dbReference type="Proteomes" id="UP000230423"/>
    </source>
</evidence>
<dbReference type="GO" id="GO:0015074">
    <property type="term" value="P:DNA integration"/>
    <property type="evidence" value="ECO:0007669"/>
    <property type="project" value="InterPro"/>
</dbReference>
<dbReference type="PANTHER" id="PTHR37984">
    <property type="entry name" value="PROTEIN CBG26694"/>
    <property type="match status" value="1"/>
</dbReference>
<evidence type="ECO:0000313" key="2">
    <source>
        <dbReference type="EMBL" id="PIO74365.1"/>
    </source>
</evidence>